<organism evidence="1 2">
    <name type="scientific">Arthrobacter wenxiniae</name>
    <dbReference type="NCBI Taxonomy" id="2713570"/>
    <lineage>
        <taxon>Bacteria</taxon>
        <taxon>Bacillati</taxon>
        <taxon>Actinomycetota</taxon>
        <taxon>Actinomycetes</taxon>
        <taxon>Micrococcales</taxon>
        <taxon>Micrococcaceae</taxon>
        <taxon>Arthrobacter</taxon>
    </lineage>
</organism>
<keyword evidence="2" id="KW-1185">Reference proteome</keyword>
<protein>
    <recommendedName>
        <fullName evidence="3">DNA modification methylase</fullName>
    </recommendedName>
</protein>
<dbReference type="EMBL" id="JAAMFM010000017">
    <property type="protein sequence ID" value="NVM95588.1"/>
    <property type="molecule type" value="Genomic_DNA"/>
</dbReference>
<evidence type="ECO:0008006" key="3">
    <source>
        <dbReference type="Google" id="ProtNLM"/>
    </source>
</evidence>
<accession>A0A7Y7M0C7</accession>
<dbReference type="RefSeq" id="WP_176635317.1">
    <property type="nucleotide sequence ID" value="NZ_JAAMFM010000017.1"/>
</dbReference>
<name>A0A7Y7M0C7_9MICC</name>
<dbReference type="PROSITE" id="PS51257">
    <property type="entry name" value="PROKAR_LIPOPROTEIN"/>
    <property type="match status" value="1"/>
</dbReference>
<reference evidence="1 2" key="1">
    <citation type="submission" date="2020-02" db="EMBL/GenBank/DDBJ databases">
        <title>Genome sequence of strain AETb3-4.</title>
        <authorList>
            <person name="Gao J."/>
            <person name="Zhang X."/>
        </authorList>
    </citation>
    <scope>NUCLEOTIDE SEQUENCE [LARGE SCALE GENOMIC DNA]</scope>
    <source>
        <strain evidence="1 2">AETb3-4</strain>
    </source>
</reference>
<evidence type="ECO:0000313" key="2">
    <source>
        <dbReference type="Proteomes" id="UP000543556"/>
    </source>
</evidence>
<comment type="caution">
    <text evidence="1">The sequence shown here is derived from an EMBL/GenBank/DDBJ whole genome shotgun (WGS) entry which is preliminary data.</text>
</comment>
<sequence length="170" mass="17167">MRIAAGVPGAKRAQRLGLIAAIGIGAMAFTGCSAINEQSTTKIVAVSDGVEATMGSLELRNVLVISNGNDAPGRVLGTFYNNSQSDITLTISGDQGSQTEVTVKPGVPLVLNGDTDTAILSTVTAPAGATEVLQLRQSGSDTAAKSLTVPVLDGTLAEYKNLVPTAAATP</sequence>
<evidence type="ECO:0000313" key="1">
    <source>
        <dbReference type="EMBL" id="NVM95588.1"/>
    </source>
</evidence>
<dbReference type="AlphaFoldDB" id="A0A7Y7M0C7"/>
<proteinExistence type="predicted"/>
<gene>
    <name evidence="1" type="ORF">G6034_11790</name>
</gene>
<dbReference type="Proteomes" id="UP000543556">
    <property type="component" value="Unassembled WGS sequence"/>
</dbReference>